<gene>
    <name evidence="3" type="ORF">HY30_09840</name>
</gene>
<evidence type="ECO:0000313" key="4">
    <source>
        <dbReference type="Proteomes" id="UP000027190"/>
    </source>
</evidence>
<dbReference type="Pfam" id="PF01979">
    <property type="entry name" value="Amidohydro_1"/>
    <property type="match status" value="1"/>
</dbReference>
<dbReference type="InterPro" id="IPR011059">
    <property type="entry name" value="Metal-dep_hydrolase_composite"/>
</dbReference>
<feature type="domain" description="Amidohydrolase-related" evidence="1">
    <location>
        <begin position="129"/>
        <end position="454"/>
    </location>
</feature>
<dbReference type="InterPro" id="IPR051781">
    <property type="entry name" value="Metallo-dep_Hydrolase"/>
</dbReference>
<dbReference type="Gene3D" id="1.20.58.520">
    <property type="entry name" value="Amidohydrolase"/>
    <property type="match status" value="1"/>
</dbReference>
<protein>
    <recommendedName>
        <fullName evidence="5">Amidohydrolase-related domain-containing protein</fullName>
    </recommendedName>
</protein>
<comment type="caution">
    <text evidence="3">The sequence shown here is derived from an EMBL/GenBank/DDBJ whole genome shotgun (WGS) entry which is preliminary data.</text>
</comment>
<dbReference type="Pfam" id="PF08547">
    <property type="entry name" value="CIA30"/>
    <property type="match status" value="1"/>
</dbReference>
<dbReference type="GO" id="GO:0016810">
    <property type="term" value="F:hydrolase activity, acting on carbon-nitrogen (but not peptide) bonds"/>
    <property type="evidence" value="ECO:0007669"/>
    <property type="project" value="InterPro"/>
</dbReference>
<evidence type="ECO:0000259" key="2">
    <source>
        <dbReference type="Pfam" id="PF08547"/>
    </source>
</evidence>
<dbReference type="eggNOG" id="COG1228">
    <property type="taxonomic scope" value="Bacteria"/>
</dbReference>
<dbReference type="SUPFAM" id="SSF51338">
    <property type="entry name" value="Composite domain of metallo-dependent hydrolases"/>
    <property type="match status" value="1"/>
</dbReference>
<dbReference type="STRING" id="1280947.HY30_09840"/>
<dbReference type="InterPro" id="IPR008979">
    <property type="entry name" value="Galactose-bd-like_sf"/>
</dbReference>
<dbReference type="InterPro" id="IPR032466">
    <property type="entry name" value="Metal_Hydrolase"/>
</dbReference>
<dbReference type="SUPFAM" id="SSF49785">
    <property type="entry name" value="Galactose-binding domain-like"/>
    <property type="match status" value="1"/>
</dbReference>
<dbReference type="EMBL" id="AWFG01000074">
    <property type="protein sequence ID" value="KCZ54578.1"/>
    <property type="molecule type" value="Genomic_DNA"/>
</dbReference>
<dbReference type="InterPro" id="IPR006680">
    <property type="entry name" value="Amidohydro-rel"/>
</dbReference>
<evidence type="ECO:0000259" key="1">
    <source>
        <dbReference type="Pfam" id="PF01979"/>
    </source>
</evidence>
<dbReference type="Proteomes" id="UP000027190">
    <property type="component" value="Unassembled WGS sequence"/>
</dbReference>
<accession>A0A062UA19</accession>
<evidence type="ECO:0008006" key="5">
    <source>
        <dbReference type="Google" id="ProtNLM"/>
    </source>
</evidence>
<feature type="domain" description="NADH:ubiquinone oxidoreductase intermediate-associated protein 30" evidence="2">
    <location>
        <begin position="520"/>
        <end position="603"/>
    </location>
</feature>
<dbReference type="InterPro" id="IPR013857">
    <property type="entry name" value="NADH-UbQ_OxRdtase-assoc_prot30"/>
</dbReference>
<organism evidence="3 4">
    <name type="scientific">Hyphomonas chukchiensis</name>
    <dbReference type="NCBI Taxonomy" id="1280947"/>
    <lineage>
        <taxon>Bacteria</taxon>
        <taxon>Pseudomonadati</taxon>
        <taxon>Pseudomonadota</taxon>
        <taxon>Alphaproteobacteria</taxon>
        <taxon>Hyphomonadales</taxon>
        <taxon>Hyphomonadaceae</taxon>
        <taxon>Hyphomonas</taxon>
    </lineage>
</organism>
<dbReference type="SUPFAM" id="SSF51556">
    <property type="entry name" value="Metallo-dependent hydrolases"/>
    <property type="match status" value="1"/>
</dbReference>
<dbReference type="PANTHER" id="PTHR43135">
    <property type="entry name" value="ALPHA-D-RIBOSE 1-METHYLPHOSPHONATE 5-TRIPHOSPHATE DIPHOSPHATASE"/>
    <property type="match status" value="1"/>
</dbReference>
<evidence type="ECO:0000313" key="3">
    <source>
        <dbReference type="EMBL" id="KCZ54578.1"/>
    </source>
</evidence>
<sequence length="640" mass="68880">MVCFGKKAVDTPHQNGSVSETRMKAEACVHVASGFVKSLNAVTSLQLALLYWNWNMIKHTGLALFTLMVCTEASWADPLAIVGAKVFDATGSEPYVATVVIDDGIITSIDKKARVPKKTKIIDAKGLSLLPGFFDLHVHYTPRGEPGTTPQISQAYIAAGVTSVYDFAEAPEAFAPRREWLAEIPGPHVNFAARMSTTNGHGADWSDTNTTKWVNTPYAATEAVKELLPYKPDVIKVFTDGWRYGSGIDNTSMDEPTLTALVAEAHANNLKVLTHTVTVDRAAIAGRAGVDVLAHSMLDTDVDQETIDILKASGTAYAGTLAVYEADKPGMPSFGENTPAMESRRARFATGLRNVKALHDNGILIALGTDAGMPLTPHGKSTLHEMELMVKAGLTPTEALMAGTSNSAKAVGIIGDRGTIEVGKAADIVLIKGEPWSDISELYNTAYTFVGGELMFGKGAPEPLTETYMTANKITSPLIADFDGSDTERTNRDTLVVGDPDGGKERSWQVYEVIPETGKDGVLHLTASLSLREEARAGVVLPLNRGDVQPADASDYKGLKFDIRGDGGDYVLAATTTEGTWTKSLMAGKEWSTVEVPFDTLEAPAEDETWSGDDMLDVRFLIKRPGGHDVWMEVDDVSFY</sequence>
<dbReference type="Gene3D" id="2.30.40.10">
    <property type="entry name" value="Urease, subunit C, domain 1"/>
    <property type="match status" value="1"/>
</dbReference>
<reference evidence="3 4" key="1">
    <citation type="journal article" date="2014" name="Antonie Van Leeuwenhoek">
        <title>Hyphomonas beringensis sp. nov. and Hyphomonas chukchiensis sp. nov., isolated from surface seawater of the Bering Sea and Chukchi Sea.</title>
        <authorList>
            <person name="Li C."/>
            <person name="Lai Q."/>
            <person name="Li G."/>
            <person name="Dong C."/>
            <person name="Wang J."/>
            <person name="Liao Y."/>
            <person name="Shao Z."/>
        </authorList>
    </citation>
    <scope>NUCLEOTIDE SEQUENCE [LARGE SCALE GENOMIC DNA]</scope>
    <source>
        <strain evidence="3 4">BH-BN04-4</strain>
    </source>
</reference>
<proteinExistence type="predicted"/>
<dbReference type="Gene3D" id="3.40.50.10910">
    <property type="entry name" value="Amidohydrolase"/>
    <property type="match status" value="1"/>
</dbReference>
<dbReference type="AlphaFoldDB" id="A0A062UA19"/>
<name>A0A062UA19_9PROT</name>
<keyword evidence="4" id="KW-1185">Reference proteome</keyword>
<dbReference type="PANTHER" id="PTHR43135:SF3">
    <property type="entry name" value="ALPHA-D-RIBOSE 1-METHYLPHOSPHONATE 5-TRIPHOSPHATE DIPHOSPHATASE"/>
    <property type="match status" value="1"/>
</dbReference>
<dbReference type="Gene3D" id="3.30.110.90">
    <property type="entry name" value="Amidohydrolase"/>
    <property type="match status" value="1"/>
</dbReference>
<dbReference type="PATRIC" id="fig|1280947.3.peg.3422"/>